<dbReference type="PROSITE" id="PS50994">
    <property type="entry name" value="INTEGRASE"/>
    <property type="match status" value="1"/>
</dbReference>
<dbReference type="InterPro" id="IPR036397">
    <property type="entry name" value="RNaseH_sf"/>
</dbReference>
<evidence type="ECO:0000256" key="3">
    <source>
        <dbReference type="ARBA" id="ARBA00023125"/>
    </source>
</evidence>
<name>H1Z0A5_9EURY</name>
<dbReference type="InParanoid" id="H1Z0A5"/>
<accession>H1Z0A5</accession>
<dbReference type="InterPro" id="IPR001584">
    <property type="entry name" value="Integrase_cat-core"/>
</dbReference>
<keyword evidence="2" id="KW-0815">Transposition</keyword>
<sequence length="414" mass="48833">MLKDLAREQELTIGKVNISEISRMTGFDRKTVRHYLSSDVPPESRRRRNRPSKLDKYKPYIRNRLEQYPSLTRTRIYEEIKEQGYDGGLTILGDYISKVRPEIPKLPEIRYETPPGEMGQCDWFEYNYACTDGTKKKVYGFIMVLGYSRMRYVRFFHSQSLQALIEGHLGAFEYFNGVPKVLLYDNLRSVVLKRKVPSTSSEFHPEFINFRDHFGFTSRLCRIYRAKTKGKVERGVLYVKQNFLYGREFSSIDDLNLQVMGWLNTANAKVHGTTYEIPFERLPKENFRPYSSYPQFVFRKKYQRKVMRDCYISMYNNQYSVPWKYAGRIVDVIVQDNTISVFADDTEICTHILLEGKNQRSKKKEHFEGLLKKVLNEPCKSPKRKQDDTEEKEQYLVEKRSTADYDALFKGDAS</sequence>
<dbReference type="STRING" id="937775.Metlim_2116"/>
<dbReference type="InterPro" id="IPR017894">
    <property type="entry name" value="HTH_IS21_transposase_type"/>
</dbReference>
<dbReference type="GO" id="GO:0032196">
    <property type="term" value="P:transposition"/>
    <property type="evidence" value="ECO:0007669"/>
    <property type="project" value="UniProtKB-KW"/>
</dbReference>
<dbReference type="GO" id="GO:0015074">
    <property type="term" value="P:DNA integration"/>
    <property type="evidence" value="ECO:0007669"/>
    <property type="project" value="InterPro"/>
</dbReference>
<dbReference type="InterPro" id="IPR054353">
    <property type="entry name" value="IstA-like_C"/>
</dbReference>
<dbReference type="Gene3D" id="3.30.420.10">
    <property type="entry name" value="Ribonuclease H-like superfamily/Ribonuclease H"/>
    <property type="match status" value="1"/>
</dbReference>
<evidence type="ECO:0000256" key="4">
    <source>
        <dbReference type="ARBA" id="ARBA00023172"/>
    </source>
</evidence>
<proteinExistence type="inferred from homology"/>
<evidence type="ECO:0000313" key="8">
    <source>
        <dbReference type="Proteomes" id="UP000005741"/>
    </source>
</evidence>
<keyword evidence="3" id="KW-0238">DNA-binding</keyword>
<comment type="similarity">
    <text evidence="1">Belongs to the transposase IS21/IS408/IS1162 family.</text>
</comment>
<evidence type="ECO:0000259" key="6">
    <source>
        <dbReference type="PROSITE" id="PS50994"/>
    </source>
</evidence>
<evidence type="ECO:0000256" key="2">
    <source>
        <dbReference type="ARBA" id="ARBA00022578"/>
    </source>
</evidence>
<dbReference type="PROSITE" id="PS50531">
    <property type="entry name" value="HTH_IS21"/>
    <property type="match status" value="1"/>
</dbReference>
<keyword evidence="4" id="KW-0233">DNA recombination</keyword>
<dbReference type="NCBIfam" id="NF033546">
    <property type="entry name" value="transpos_IS21"/>
    <property type="match status" value="1"/>
</dbReference>
<dbReference type="Proteomes" id="UP000005741">
    <property type="component" value="Chromosome"/>
</dbReference>
<dbReference type="PANTHER" id="PTHR35004:SF6">
    <property type="entry name" value="TRANSPOSASE"/>
    <property type="match status" value="1"/>
</dbReference>
<evidence type="ECO:0000256" key="1">
    <source>
        <dbReference type="ARBA" id="ARBA00009277"/>
    </source>
</evidence>
<dbReference type="SUPFAM" id="SSF53098">
    <property type="entry name" value="Ribonuclease H-like"/>
    <property type="match status" value="1"/>
</dbReference>
<dbReference type="HOGENOM" id="CLU_020626_1_1_2"/>
<dbReference type="GO" id="GO:0003677">
    <property type="term" value="F:DNA binding"/>
    <property type="evidence" value="ECO:0007669"/>
    <property type="project" value="UniProtKB-KW"/>
</dbReference>
<dbReference type="PANTHER" id="PTHR35004">
    <property type="entry name" value="TRANSPOSASE RV3428C-RELATED"/>
    <property type="match status" value="1"/>
</dbReference>
<protein>
    <submittedName>
        <fullName evidence="7">Integrase catalytic region</fullName>
    </submittedName>
</protein>
<dbReference type="AlphaFoldDB" id="H1Z0A5"/>
<organism evidence="7 8">
    <name type="scientific">Methanoplanus limicola DSM 2279</name>
    <dbReference type="NCBI Taxonomy" id="937775"/>
    <lineage>
        <taxon>Archaea</taxon>
        <taxon>Methanobacteriati</taxon>
        <taxon>Methanobacteriota</taxon>
        <taxon>Stenosarchaea group</taxon>
        <taxon>Methanomicrobia</taxon>
        <taxon>Methanomicrobiales</taxon>
        <taxon>Methanomicrobiaceae</taxon>
        <taxon>Methanoplanus</taxon>
    </lineage>
</organism>
<dbReference type="EMBL" id="CM001436">
    <property type="protein sequence ID" value="EHQ36197.1"/>
    <property type="molecule type" value="Genomic_DNA"/>
</dbReference>
<feature type="domain" description="HTH IS21-type" evidence="5">
    <location>
        <begin position="3"/>
        <end position="65"/>
    </location>
</feature>
<feature type="domain" description="Integrase catalytic" evidence="6">
    <location>
        <begin position="111"/>
        <end position="286"/>
    </location>
</feature>
<keyword evidence="8" id="KW-1185">Reference proteome</keyword>
<dbReference type="GO" id="GO:0006310">
    <property type="term" value="P:DNA recombination"/>
    <property type="evidence" value="ECO:0007669"/>
    <property type="project" value="UniProtKB-KW"/>
</dbReference>
<reference evidence="7 8" key="1">
    <citation type="submission" date="2011-10" db="EMBL/GenBank/DDBJ databases">
        <title>The Improved High-Quality Draft genome of Methanoplanus limicola DSM 2279.</title>
        <authorList>
            <consortium name="US DOE Joint Genome Institute (JGI-PGF)"/>
            <person name="Lucas S."/>
            <person name="Copeland A."/>
            <person name="Lapidus A."/>
            <person name="Glavina del Rio T."/>
            <person name="Dalin E."/>
            <person name="Tice H."/>
            <person name="Bruce D."/>
            <person name="Goodwin L."/>
            <person name="Pitluck S."/>
            <person name="Peters L."/>
            <person name="Mikhailova N."/>
            <person name="Lu M."/>
            <person name="Kyrpides N."/>
            <person name="Mavromatis K."/>
            <person name="Ivanova N."/>
            <person name="Markowitz V."/>
            <person name="Cheng J.-F."/>
            <person name="Hugenholtz P."/>
            <person name="Woyke T."/>
            <person name="Wu D."/>
            <person name="Wirth R."/>
            <person name="Brambilla E.-M."/>
            <person name="Klenk H.-P."/>
            <person name="Eisen J.A."/>
        </authorList>
    </citation>
    <scope>NUCLEOTIDE SEQUENCE [LARGE SCALE GENOMIC DNA]</scope>
    <source>
        <strain evidence="7 8">DSM 2279</strain>
    </source>
</reference>
<evidence type="ECO:0000313" key="7">
    <source>
        <dbReference type="EMBL" id="EHQ36197.1"/>
    </source>
</evidence>
<dbReference type="InterPro" id="IPR012337">
    <property type="entry name" value="RNaseH-like_sf"/>
</dbReference>
<dbReference type="Pfam" id="PF00665">
    <property type="entry name" value="rve"/>
    <property type="match status" value="1"/>
</dbReference>
<gene>
    <name evidence="7" type="ORF">Metlim_2116</name>
</gene>
<evidence type="ECO:0000259" key="5">
    <source>
        <dbReference type="PROSITE" id="PS50531"/>
    </source>
</evidence>
<dbReference type="Pfam" id="PF22483">
    <property type="entry name" value="Mu-transpos_C_2"/>
    <property type="match status" value="1"/>
</dbReference>